<proteinExistence type="predicted"/>
<dbReference type="InterPro" id="IPR013486">
    <property type="entry name" value="SpoIID/LytB"/>
</dbReference>
<accession>A0A315ZBW8</accession>
<sequence>MKKTILFAILILIFGCQEKTQNTNKLFDAEPEVRVRIINTLSEINVALHDKWTVKIDDSSEAMSFSNGDSLKLSAVDGKITFSANGKNLATEIDHLKINGINKSSTLEIADVPYGIGWWWAGKQNRIYEGDMHIYVGMDNTLEWVVKLPLEEYLKGVVPYEIGGDSPLEALKAQAVAARSEAIIALTSGLYNGEYHDLTSDVECQVFSGNNKRTTESDLAVTETASVIISEEGKPMNAYYASNCGGHSELIENVWPDRPRMASYALAVTNDVKAAALDLSNEKVAQDWINSEPKTYCNPNLGIELPLYSQQNFRWKRAYTKKEMSEMLSTDKDLGEFKELVVKKRGVSGRMYLADFVFEKQTISVEGELSIRQMWKPALRSAAFYIEENDDSYTLIGAGWGHGVGMCQSGAVSMAKQGKEYSEILQHYYAKADLLDIY</sequence>
<evidence type="ECO:0000259" key="1">
    <source>
        <dbReference type="Pfam" id="PF08486"/>
    </source>
</evidence>
<dbReference type="PANTHER" id="PTHR30032:SF4">
    <property type="entry name" value="AMIDASE ENHANCER"/>
    <property type="match status" value="1"/>
</dbReference>
<dbReference type="NCBIfam" id="TIGR02669">
    <property type="entry name" value="SpoIID_LytB"/>
    <property type="match status" value="1"/>
</dbReference>
<dbReference type="RefSeq" id="WP_109616981.1">
    <property type="nucleotide sequence ID" value="NZ_QGDO01000002.1"/>
</dbReference>
<reference evidence="2 3" key="1">
    <citation type="submission" date="2018-03" db="EMBL/GenBank/DDBJ databases">
        <title>Genomic Encyclopedia of Archaeal and Bacterial Type Strains, Phase II (KMG-II): from individual species to whole genera.</title>
        <authorList>
            <person name="Goeker M."/>
        </authorList>
    </citation>
    <scope>NUCLEOTIDE SEQUENCE [LARGE SCALE GENOMIC DNA]</scope>
    <source>
        <strain evidence="2 3">DSM 28229</strain>
    </source>
</reference>
<dbReference type="EMBL" id="QGDO01000002">
    <property type="protein sequence ID" value="PWJ42860.1"/>
    <property type="molecule type" value="Genomic_DNA"/>
</dbReference>
<organism evidence="2 3">
    <name type="scientific">Sediminitomix flava</name>
    <dbReference type="NCBI Taxonomy" id="379075"/>
    <lineage>
        <taxon>Bacteria</taxon>
        <taxon>Pseudomonadati</taxon>
        <taxon>Bacteroidota</taxon>
        <taxon>Cytophagia</taxon>
        <taxon>Cytophagales</taxon>
        <taxon>Flammeovirgaceae</taxon>
        <taxon>Sediminitomix</taxon>
    </lineage>
</organism>
<dbReference type="GO" id="GO:0030288">
    <property type="term" value="C:outer membrane-bounded periplasmic space"/>
    <property type="evidence" value="ECO:0007669"/>
    <property type="project" value="TreeGrafter"/>
</dbReference>
<gene>
    <name evidence="2" type="ORF">BC781_102406</name>
</gene>
<dbReference type="PANTHER" id="PTHR30032">
    <property type="entry name" value="N-ACETYLMURAMOYL-L-ALANINE AMIDASE-RELATED"/>
    <property type="match status" value="1"/>
</dbReference>
<dbReference type="Proteomes" id="UP000245535">
    <property type="component" value="Unassembled WGS sequence"/>
</dbReference>
<dbReference type="InterPro" id="IPR013693">
    <property type="entry name" value="SpoIID/LytB_N"/>
</dbReference>
<dbReference type="PROSITE" id="PS51257">
    <property type="entry name" value="PROKAR_LIPOPROTEIN"/>
    <property type="match status" value="1"/>
</dbReference>
<keyword evidence="3" id="KW-1185">Reference proteome</keyword>
<evidence type="ECO:0000313" key="2">
    <source>
        <dbReference type="EMBL" id="PWJ42860.1"/>
    </source>
</evidence>
<dbReference type="InterPro" id="IPR051922">
    <property type="entry name" value="Bact_Sporulation_Assoc"/>
</dbReference>
<dbReference type="GO" id="GO:0030435">
    <property type="term" value="P:sporulation resulting in formation of a cellular spore"/>
    <property type="evidence" value="ECO:0007669"/>
    <property type="project" value="InterPro"/>
</dbReference>
<dbReference type="Pfam" id="PF08486">
    <property type="entry name" value="SpoIID"/>
    <property type="match status" value="1"/>
</dbReference>
<dbReference type="OrthoDB" id="9794671at2"/>
<comment type="caution">
    <text evidence="2">The sequence shown here is derived from an EMBL/GenBank/DDBJ whole genome shotgun (WGS) entry which is preliminary data.</text>
</comment>
<dbReference type="AlphaFoldDB" id="A0A315ZBW8"/>
<feature type="domain" description="Sporulation stage II protein D amidase enhancer LytB N-terminal" evidence="1">
    <location>
        <begin position="140"/>
        <end position="229"/>
    </location>
</feature>
<name>A0A315ZBW8_SEDFL</name>
<protein>
    <submittedName>
        <fullName evidence="2">SpoIID/LytB domain protein</fullName>
    </submittedName>
</protein>
<evidence type="ECO:0000313" key="3">
    <source>
        <dbReference type="Proteomes" id="UP000245535"/>
    </source>
</evidence>